<proteinExistence type="predicted"/>
<reference evidence="2" key="1">
    <citation type="submission" date="2017-09" db="EMBL/GenBank/DDBJ databases">
        <title>The Reconstruction of 2,631 Draft Metagenome-Assembled Genomes from the Global Oceans.</title>
        <authorList>
            <person name="Tully B.J."/>
            <person name="Graham E.D."/>
            <person name="Heidelberg J.F."/>
        </authorList>
    </citation>
    <scope>NUCLEOTIDE SEQUENCE [LARGE SCALE GENOMIC DNA]</scope>
</reference>
<evidence type="ECO:0008006" key="3">
    <source>
        <dbReference type="Google" id="ProtNLM"/>
    </source>
</evidence>
<comment type="caution">
    <text evidence="1">The sequence shown here is derived from an EMBL/GenBank/DDBJ whole genome shotgun (WGS) entry which is preliminary data.</text>
</comment>
<dbReference type="EMBL" id="NZEX01000140">
    <property type="protein sequence ID" value="MAH64164.1"/>
    <property type="molecule type" value="Genomic_DNA"/>
</dbReference>
<dbReference type="AlphaFoldDB" id="A0A2D6YLY4"/>
<sequence>MRTITAKAEEEDWIDDVEDHFNEALEVFEDHPDLHASKAEPWYHWGQSNEKALRFEEAQNAFTKVLELNRGFTREANHAMEQLNKIVRAQPGTRHGLGLAMIDQITRADMAALLMQELKLADLYSRNATPKKEELRFESPTKDFVSLEKSSLERPLASDISEHPLREDIETILKLQVRGLESNPQYLFFPNKEITRAEYALMLEDVLVQVTQDTSQSTRFIGDTSPFVDVRPDAYYYNAARTLVSRNIMQLQDKVRGEFGPDRAVAGADALLSLRLLKDELQRYVRSPSS</sequence>
<protein>
    <recommendedName>
        <fullName evidence="3">SLH domain-containing protein</fullName>
    </recommendedName>
</protein>
<evidence type="ECO:0000313" key="2">
    <source>
        <dbReference type="Proteomes" id="UP000226525"/>
    </source>
</evidence>
<gene>
    <name evidence="1" type="ORF">CMN54_12120</name>
</gene>
<dbReference type="Gene3D" id="1.25.40.10">
    <property type="entry name" value="Tetratricopeptide repeat domain"/>
    <property type="match status" value="1"/>
</dbReference>
<evidence type="ECO:0000313" key="1">
    <source>
        <dbReference type="EMBL" id="MAH64164.1"/>
    </source>
</evidence>
<dbReference type="InterPro" id="IPR011990">
    <property type="entry name" value="TPR-like_helical_dom_sf"/>
</dbReference>
<organism evidence="1 2">
    <name type="scientific">SAR324 cluster bacterium</name>
    <dbReference type="NCBI Taxonomy" id="2024889"/>
    <lineage>
        <taxon>Bacteria</taxon>
        <taxon>Deltaproteobacteria</taxon>
        <taxon>SAR324 cluster</taxon>
    </lineage>
</organism>
<dbReference type="Proteomes" id="UP000226525">
    <property type="component" value="Unassembled WGS sequence"/>
</dbReference>
<dbReference type="SUPFAM" id="SSF48452">
    <property type="entry name" value="TPR-like"/>
    <property type="match status" value="1"/>
</dbReference>
<name>A0A2D6YLY4_9DELT</name>
<accession>A0A2D6YLY4</accession>